<sequence>MARTSATSAGVGPNVARRSRCSTGSVVVAATIALGADVVAAEARVPEATASAAPPPSAESTRRRAGEAPGSEPGRCASMLPTVRTGWGRGAESDISVIGAVATPSAADLKQESSIDAYEVMIFI</sequence>
<evidence type="ECO:0000313" key="3">
    <source>
        <dbReference type="Proteomes" id="UP000321534"/>
    </source>
</evidence>
<dbReference type="AlphaFoldDB" id="A0A512CZR6"/>
<feature type="region of interest" description="Disordered" evidence="1">
    <location>
        <begin position="45"/>
        <end position="79"/>
    </location>
</feature>
<gene>
    <name evidence="2" type="ORF">TAE01_15150</name>
</gene>
<evidence type="ECO:0000256" key="1">
    <source>
        <dbReference type="SAM" id="MobiDB-lite"/>
    </source>
</evidence>
<accession>A0A512CZR6</accession>
<reference evidence="2 3" key="1">
    <citation type="submission" date="2019-07" db="EMBL/GenBank/DDBJ databases">
        <title>Whole genome shotgun sequence of Terrabacter aerolatus NBRC 106305.</title>
        <authorList>
            <person name="Hosoyama A."/>
            <person name="Uohara A."/>
            <person name="Ohji S."/>
            <person name="Ichikawa N."/>
        </authorList>
    </citation>
    <scope>NUCLEOTIDE SEQUENCE [LARGE SCALE GENOMIC DNA]</scope>
    <source>
        <strain evidence="2 3">NBRC 106305</strain>
    </source>
</reference>
<protein>
    <submittedName>
        <fullName evidence="2">Uncharacterized protein</fullName>
    </submittedName>
</protein>
<feature type="region of interest" description="Disordered" evidence="1">
    <location>
        <begin position="1"/>
        <end position="21"/>
    </location>
</feature>
<proteinExistence type="predicted"/>
<evidence type="ECO:0000313" key="2">
    <source>
        <dbReference type="EMBL" id="GEO29705.1"/>
    </source>
</evidence>
<dbReference type="Proteomes" id="UP000321534">
    <property type="component" value="Unassembled WGS sequence"/>
</dbReference>
<keyword evidence="3" id="KW-1185">Reference proteome</keyword>
<dbReference type="EMBL" id="BJYX01000006">
    <property type="protein sequence ID" value="GEO29705.1"/>
    <property type="molecule type" value="Genomic_DNA"/>
</dbReference>
<organism evidence="2 3">
    <name type="scientific">Terrabacter aerolatus</name>
    <dbReference type="NCBI Taxonomy" id="422442"/>
    <lineage>
        <taxon>Bacteria</taxon>
        <taxon>Bacillati</taxon>
        <taxon>Actinomycetota</taxon>
        <taxon>Actinomycetes</taxon>
        <taxon>Micrococcales</taxon>
        <taxon>Intrasporangiaceae</taxon>
        <taxon>Terrabacter</taxon>
    </lineage>
</organism>
<name>A0A512CZR6_9MICO</name>
<comment type="caution">
    <text evidence="2">The sequence shown here is derived from an EMBL/GenBank/DDBJ whole genome shotgun (WGS) entry which is preliminary data.</text>
</comment>